<evidence type="ECO:0000313" key="2">
    <source>
        <dbReference type="Proteomes" id="UP001158048"/>
    </source>
</evidence>
<comment type="caution">
    <text evidence="1">The sequence shown here is derived from an EMBL/GenBank/DDBJ whole genome shotgun (WGS) entry which is preliminary data.</text>
</comment>
<sequence>MTVASPSAEPKKNRSNRDDFVSKTRTALALRAGYRCSFSKCGMATAGPSDEASDKHVSIGVAAHIAAAAPGGQRYNPDMTNDQRASIENGIWLCQTHSRLIDVNPAAYPTALLHQMKAEHEDAIKLEMEKMKSAPQCTDFIAVGPNIVFVEELVAVEENVWTFVLDNFVIGELGQLTRYIDQFGDLDSYDKFVLVNDLGDGRELSSPPAWSKSDRGILIKVGVMRSTPRIDAHRLPMDLALNDEHDLFILNGQLARVRGLDALPQKIKTCLSTIRGEVFYAPTYGTRIREYSTDFLGSPWLPKLIKLETIRMASIPYADQMGLNASSTPLKAVRKVISVDQISAEGDDGWFAFRFHLDVEGIGAWVRDIKLFIPRVI</sequence>
<protein>
    <submittedName>
        <fullName evidence="1">Uncharacterized protein</fullName>
    </submittedName>
</protein>
<accession>A0ACD2UD02</accession>
<dbReference type="EMBL" id="FXUY01000002">
    <property type="protein sequence ID" value="SMQ30297.1"/>
    <property type="molecule type" value="Genomic_DNA"/>
</dbReference>
<organism evidence="1 2">
    <name type="scientific">Pseudomonas helmanticensis</name>
    <dbReference type="NCBI Taxonomy" id="1471381"/>
    <lineage>
        <taxon>Bacteria</taxon>
        <taxon>Pseudomonadati</taxon>
        <taxon>Pseudomonadota</taxon>
        <taxon>Gammaproteobacteria</taxon>
        <taxon>Pseudomonadales</taxon>
        <taxon>Pseudomonadaceae</taxon>
        <taxon>Pseudomonas</taxon>
    </lineage>
</organism>
<dbReference type="Proteomes" id="UP001158048">
    <property type="component" value="Unassembled WGS sequence"/>
</dbReference>
<reference evidence="1" key="1">
    <citation type="submission" date="2017-05" db="EMBL/GenBank/DDBJ databases">
        <authorList>
            <person name="Varghese N."/>
            <person name="Submissions S."/>
        </authorList>
    </citation>
    <scope>NUCLEOTIDE SEQUENCE</scope>
    <source>
        <strain evidence="1">LMG 28168</strain>
    </source>
</reference>
<gene>
    <name evidence="1" type="ORF">SAMN04488483_5341</name>
</gene>
<evidence type="ECO:0000313" key="1">
    <source>
        <dbReference type="EMBL" id="SMQ30297.1"/>
    </source>
</evidence>
<name>A0ACD2UD02_9PSED</name>
<proteinExistence type="predicted"/>
<keyword evidence="2" id="KW-1185">Reference proteome</keyword>